<evidence type="ECO:0000256" key="1">
    <source>
        <dbReference type="ARBA" id="ARBA00006216"/>
    </source>
</evidence>
<evidence type="ECO:0000256" key="2">
    <source>
        <dbReference type="ARBA" id="ARBA00022741"/>
    </source>
</evidence>
<dbReference type="PANTHER" id="PTHR43204">
    <property type="entry name" value="ABC TRANSPORTER I FAMILY MEMBER 6, CHLOROPLASTIC"/>
    <property type="match status" value="1"/>
</dbReference>
<dbReference type="InterPro" id="IPR017871">
    <property type="entry name" value="ABC_transporter-like_CS"/>
</dbReference>
<dbReference type="InterPro" id="IPR003439">
    <property type="entry name" value="ABC_transporter-like_ATP-bd"/>
</dbReference>
<name>A0A943V2N8_9ACTN</name>
<dbReference type="Proteomes" id="UP000727506">
    <property type="component" value="Unassembled WGS sequence"/>
</dbReference>
<gene>
    <name evidence="5" type="primary">sufC</name>
    <name evidence="5" type="ORF">KH142_09720</name>
</gene>
<keyword evidence="2" id="KW-0547">Nucleotide-binding</keyword>
<keyword evidence="3" id="KW-0067">ATP-binding</keyword>
<dbReference type="InterPro" id="IPR010230">
    <property type="entry name" value="FeS-cluster_ATPase_SufC"/>
</dbReference>
<organism evidence="5 6">
    <name type="scientific">Slackia piriformis</name>
    <dbReference type="NCBI Taxonomy" id="626934"/>
    <lineage>
        <taxon>Bacteria</taxon>
        <taxon>Bacillati</taxon>
        <taxon>Actinomycetota</taxon>
        <taxon>Coriobacteriia</taxon>
        <taxon>Eggerthellales</taxon>
        <taxon>Eggerthellaceae</taxon>
        <taxon>Slackia</taxon>
    </lineage>
</organism>
<dbReference type="GO" id="GO:0005524">
    <property type="term" value="F:ATP binding"/>
    <property type="evidence" value="ECO:0007669"/>
    <property type="project" value="UniProtKB-KW"/>
</dbReference>
<evidence type="ECO:0000259" key="4">
    <source>
        <dbReference type="PROSITE" id="PS50893"/>
    </source>
</evidence>
<comment type="caution">
    <text evidence="5">The sequence shown here is derived from an EMBL/GenBank/DDBJ whole genome shotgun (WGS) entry which is preliminary data.</text>
</comment>
<comment type="similarity">
    <text evidence="1">Belongs to the ABC transporter superfamily. Ycf16 family.</text>
</comment>
<dbReference type="SUPFAM" id="SSF52540">
    <property type="entry name" value="P-loop containing nucleoside triphosphate hydrolases"/>
    <property type="match status" value="1"/>
</dbReference>
<dbReference type="PANTHER" id="PTHR43204:SF1">
    <property type="entry name" value="ABC TRANSPORTER I FAMILY MEMBER 6, CHLOROPLASTIC"/>
    <property type="match status" value="1"/>
</dbReference>
<proteinExistence type="inferred from homology"/>
<evidence type="ECO:0000256" key="3">
    <source>
        <dbReference type="ARBA" id="ARBA00022840"/>
    </source>
</evidence>
<dbReference type="EMBL" id="JAGZSV010000279">
    <property type="protein sequence ID" value="MBS6941720.1"/>
    <property type="molecule type" value="Genomic_DNA"/>
</dbReference>
<dbReference type="Pfam" id="PF00005">
    <property type="entry name" value="ABC_tran"/>
    <property type="match status" value="1"/>
</dbReference>
<dbReference type="InterPro" id="IPR027417">
    <property type="entry name" value="P-loop_NTPase"/>
</dbReference>
<protein>
    <submittedName>
        <fullName evidence="5">Fe-S cluster assembly ATPase SufC</fullName>
    </submittedName>
</protein>
<accession>A0A943V2N8</accession>
<dbReference type="Gene3D" id="3.40.50.300">
    <property type="entry name" value="P-loop containing nucleotide triphosphate hydrolases"/>
    <property type="match status" value="1"/>
</dbReference>
<dbReference type="AlphaFoldDB" id="A0A943V2N8"/>
<sequence>MGTDIMLSIRGLSASAEGKRILDDISLDIPAGQTHVIMGPNGAGKSTLGHVAMGDPAYKVESGSILFDGSDITRLSPDKRSRAGVFLSFQAPVEIPGVSLTGFLRAQIAGREGIDMKGKQFRRRIAELAEELEIDPSYLDRELGVGFSGGEKKKLEMLQLLLLKPRLAILDETDSGLDVDALGVVSRGIRAYRESCGGTLMIITHNTRILENLPIDRVHVIADGRLAQSGDASLVEEIDRTGFERFVRQEGPAAARFDARGELHCDHADDGLLGGKVDGDCVAADER</sequence>
<evidence type="ECO:0000313" key="6">
    <source>
        <dbReference type="Proteomes" id="UP000727506"/>
    </source>
</evidence>
<dbReference type="InterPro" id="IPR003593">
    <property type="entry name" value="AAA+_ATPase"/>
</dbReference>
<reference evidence="5" key="1">
    <citation type="submission" date="2021-02" db="EMBL/GenBank/DDBJ databases">
        <title>Infant gut strain persistence is associated with maternal origin, phylogeny, and functional potential including surface adhesion and iron acquisition.</title>
        <authorList>
            <person name="Lou Y.C."/>
        </authorList>
    </citation>
    <scope>NUCLEOTIDE SEQUENCE</scope>
    <source>
        <strain evidence="5">L2_039_000G1_dasL2_039_000G1_concoct_11</strain>
    </source>
</reference>
<dbReference type="GO" id="GO:0016887">
    <property type="term" value="F:ATP hydrolysis activity"/>
    <property type="evidence" value="ECO:0007669"/>
    <property type="project" value="InterPro"/>
</dbReference>
<dbReference type="NCBIfam" id="TIGR01978">
    <property type="entry name" value="sufC"/>
    <property type="match status" value="1"/>
</dbReference>
<dbReference type="PROSITE" id="PS50893">
    <property type="entry name" value="ABC_TRANSPORTER_2"/>
    <property type="match status" value="1"/>
</dbReference>
<feature type="domain" description="ABC transporter" evidence="4">
    <location>
        <begin position="7"/>
        <end position="248"/>
    </location>
</feature>
<dbReference type="SMART" id="SM00382">
    <property type="entry name" value="AAA"/>
    <property type="match status" value="1"/>
</dbReference>
<evidence type="ECO:0000313" key="5">
    <source>
        <dbReference type="EMBL" id="MBS6941720.1"/>
    </source>
</evidence>
<dbReference type="PROSITE" id="PS00211">
    <property type="entry name" value="ABC_TRANSPORTER_1"/>
    <property type="match status" value="1"/>
</dbReference>